<dbReference type="PANTHER" id="PTHR13173">
    <property type="entry name" value="WW DOMAIN BINDING PROTEIN 4"/>
    <property type="match status" value="1"/>
</dbReference>
<evidence type="ECO:0000256" key="3">
    <source>
        <dbReference type="ARBA" id="ARBA00022771"/>
    </source>
</evidence>
<evidence type="ECO:0000256" key="4">
    <source>
        <dbReference type="ARBA" id="ARBA00022833"/>
    </source>
</evidence>
<feature type="domain" description="Matrin-type" evidence="7">
    <location>
        <begin position="11"/>
        <end position="42"/>
    </location>
</feature>
<dbReference type="GO" id="GO:0003723">
    <property type="term" value="F:RNA binding"/>
    <property type="evidence" value="ECO:0007669"/>
    <property type="project" value="TreeGrafter"/>
</dbReference>
<dbReference type="PROSITE" id="PS50171">
    <property type="entry name" value="ZF_MATRIN"/>
    <property type="match status" value="1"/>
</dbReference>
<dbReference type="PANTHER" id="PTHR13173:SF10">
    <property type="entry name" value="WW DOMAIN-BINDING PROTEIN 4"/>
    <property type="match status" value="1"/>
</dbReference>
<name>A0AAD5XLG9_9FUNG</name>
<dbReference type="GO" id="GO:0000398">
    <property type="term" value="P:mRNA splicing, via spliceosome"/>
    <property type="evidence" value="ECO:0007669"/>
    <property type="project" value="InterPro"/>
</dbReference>
<evidence type="ECO:0000313" key="9">
    <source>
        <dbReference type="Proteomes" id="UP001211907"/>
    </source>
</evidence>
<sequence>MTERWVSNKKYYCDYCRIFVADNKLQRQHHESGLKHKGNVERHLSDIRKRDAEKKRTADETARILDTVERRTLNLHPNLPATITTASFLTTKRDPSSWAIKKPDIPPEQPQRHLPLPQQQQHQQQLNRTTGLGEWAVVHNADPTLSVSADTPSLSTNTISNKAADLTATEAISKADLEHVYEENVDCEDVSSFKIAEKHAAAIYADDNAEKTVAFKKRKKKV</sequence>
<comment type="subcellular location">
    <subcellularLocation>
        <location evidence="1">Nucleus</location>
    </subcellularLocation>
</comment>
<keyword evidence="3" id="KW-0863">Zinc-finger</keyword>
<dbReference type="AlphaFoldDB" id="A0AAD5XLG9"/>
<keyword evidence="5" id="KW-0539">Nucleus</keyword>
<feature type="region of interest" description="Disordered" evidence="6">
    <location>
        <begin position="95"/>
        <end position="127"/>
    </location>
</feature>
<evidence type="ECO:0000256" key="2">
    <source>
        <dbReference type="ARBA" id="ARBA00022723"/>
    </source>
</evidence>
<comment type="caution">
    <text evidence="8">The sequence shown here is derived from an EMBL/GenBank/DDBJ whole genome shotgun (WGS) entry which is preliminary data.</text>
</comment>
<dbReference type="InterPro" id="IPR040023">
    <property type="entry name" value="WBP4"/>
</dbReference>
<dbReference type="SMART" id="SM00451">
    <property type="entry name" value="ZnF_U1"/>
    <property type="match status" value="1"/>
</dbReference>
<dbReference type="SUPFAM" id="SSF57667">
    <property type="entry name" value="beta-beta-alpha zinc fingers"/>
    <property type="match status" value="1"/>
</dbReference>
<evidence type="ECO:0000259" key="7">
    <source>
        <dbReference type="PROSITE" id="PS50171"/>
    </source>
</evidence>
<protein>
    <recommendedName>
        <fullName evidence="7">Matrin-type domain-containing protein</fullName>
    </recommendedName>
</protein>
<dbReference type="GO" id="GO:0071011">
    <property type="term" value="C:precatalytic spliceosome"/>
    <property type="evidence" value="ECO:0007669"/>
    <property type="project" value="TreeGrafter"/>
</dbReference>
<organism evidence="8 9">
    <name type="scientific">Physocladia obscura</name>
    <dbReference type="NCBI Taxonomy" id="109957"/>
    <lineage>
        <taxon>Eukaryota</taxon>
        <taxon>Fungi</taxon>
        <taxon>Fungi incertae sedis</taxon>
        <taxon>Chytridiomycota</taxon>
        <taxon>Chytridiomycota incertae sedis</taxon>
        <taxon>Chytridiomycetes</taxon>
        <taxon>Chytridiales</taxon>
        <taxon>Chytriomycetaceae</taxon>
        <taxon>Physocladia</taxon>
    </lineage>
</organism>
<proteinExistence type="predicted"/>
<dbReference type="InterPro" id="IPR000690">
    <property type="entry name" value="Matrin/U1-C_Znf_C2H2"/>
</dbReference>
<evidence type="ECO:0000256" key="5">
    <source>
        <dbReference type="ARBA" id="ARBA00023242"/>
    </source>
</evidence>
<dbReference type="Pfam" id="PF06220">
    <property type="entry name" value="zf-U1"/>
    <property type="match status" value="1"/>
</dbReference>
<dbReference type="InterPro" id="IPR013085">
    <property type="entry name" value="U1-CZ_Znf_C2H2"/>
</dbReference>
<evidence type="ECO:0000256" key="6">
    <source>
        <dbReference type="SAM" id="MobiDB-lite"/>
    </source>
</evidence>
<dbReference type="Proteomes" id="UP001211907">
    <property type="component" value="Unassembled WGS sequence"/>
</dbReference>
<reference evidence="8" key="1">
    <citation type="submission" date="2020-05" db="EMBL/GenBank/DDBJ databases">
        <title>Phylogenomic resolution of chytrid fungi.</title>
        <authorList>
            <person name="Stajich J.E."/>
            <person name="Amses K."/>
            <person name="Simmons R."/>
            <person name="Seto K."/>
            <person name="Myers J."/>
            <person name="Bonds A."/>
            <person name="Quandt C.A."/>
            <person name="Barry K."/>
            <person name="Liu P."/>
            <person name="Grigoriev I."/>
            <person name="Longcore J.E."/>
            <person name="James T.Y."/>
        </authorList>
    </citation>
    <scope>NUCLEOTIDE SEQUENCE</scope>
    <source>
        <strain evidence="8">JEL0513</strain>
    </source>
</reference>
<gene>
    <name evidence="8" type="ORF">HK100_009622</name>
</gene>
<dbReference type="InterPro" id="IPR036236">
    <property type="entry name" value="Znf_C2H2_sf"/>
</dbReference>
<dbReference type="GO" id="GO:0008270">
    <property type="term" value="F:zinc ion binding"/>
    <property type="evidence" value="ECO:0007669"/>
    <property type="project" value="UniProtKB-KW"/>
</dbReference>
<dbReference type="InterPro" id="IPR003604">
    <property type="entry name" value="Matrin/U1-like-C_Znf_C2H2"/>
</dbReference>
<keyword evidence="2" id="KW-0479">Metal-binding</keyword>
<keyword evidence="9" id="KW-1185">Reference proteome</keyword>
<dbReference type="EMBL" id="JADGJH010000005">
    <property type="protein sequence ID" value="KAJ3143123.1"/>
    <property type="molecule type" value="Genomic_DNA"/>
</dbReference>
<evidence type="ECO:0000256" key="1">
    <source>
        <dbReference type="ARBA" id="ARBA00004123"/>
    </source>
</evidence>
<feature type="compositionally biased region" description="Low complexity" evidence="6">
    <location>
        <begin position="112"/>
        <end position="126"/>
    </location>
</feature>
<dbReference type="Gene3D" id="3.30.160.60">
    <property type="entry name" value="Classic Zinc Finger"/>
    <property type="match status" value="1"/>
</dbReference>
<evidence type="ECO:0000313" key="8">
    <source>
        <dbReference type="EMBL" id="KAJ3143123.1"/>
    </source>
</evidence>
<feature type="compositionally biased region" description="Basic and acidic residues" evidence="6">
    <location>
        <begin position="95"/>
        <end position="105"/>
    </location>
</feature>
<accession>A0AAD5XLG9</accession>
<keyword evidence="4" id="KW-0862">Zinc</keyword>